<evidence type="ECO:0000256" key="4">
    <source>
        <dbReference type="ARBA" id="ARBA00022643"/>
    </source>
</evidence>
<dbReference type="Proteomes" id="UP000051643">
    <property type="component" value="Unassembled WGS sequence"/>
</dbReference>
<dbReference type="Gene3D" id="3.40.109.10">
    <property type="entry name" value="NADH Oxidase"/>
    <property type="match status" value="1"/>
</dbReference>
<proteinExistence type="inferred from homology"/>
<dbReference type="GO" id="GO:0016491">
    <property type="term" value="F:oxidoreductase activity"/>
    <property type="evidence" value="ECO:0007669"/>
    <property type="project" value="UniProtKB-KW"/>
</dbReference>
<dbReference type="OrthoDB" id="9809288at2"/>
<evidence type="ECO:0000313" key="9">
    <source>
        <dbReference type="Proteomes" id="UP000051643"/>
    </source>
</evidence>
<evidence type="ECO:0000256" key="2">
    <source>
        <dbReference type="ARBA" id="ARBA00007118"/>
    </source>
</evidence>
<accession>A0A0Q9ZMG0</accession>
<dbReference type="CDD" id="cd02149">
    <property type="entry name" value="NfsB-like"/>
    <property type="match status" value="1"/>
</dbReference>
<reference evidence="8" key="1">
    <citation type="submission" date="2015-10" db="EMBL/GenBank/DDBJ databases">
        <title>Draft genome sequence of Salegentibacter mishustinae KCTC 12263.</title>
        <authorList>
            <person name="Lin W."/>
            <person name="Zheng Q."/>
        </authorList>
    </citation>
    <scope>NUCLEOTIDE SEQUENCE [LARGE SCALE GENOMIC DNA]</scope>
    <source>
        <strain evidence="8">KCTC 12263</strain>
    </source>
</reference>
<keyword evidence="4" id="KW-0288">FMN</keyword>
<evidence type="ECO:0000256" key="3">
    <source>
        <dbReference type="ARBA" id="ARBA00022630"/>
    </source>
</evidence>
<comment type="cofactor">
    <cofactor evidence="1">
        <name>FMN</name>
        <dbReference type="ChEBI" id="CHEBI:58210"/>
    </cofactor>
</comment>
<dbReference type="SUPFAM" id="SSF55469">
    <property type="entry name" value="FMN-dependent nitroreductase-like"/>
    <property type="match status" value="1"/>
</dbReference>
<organism evidence="8 9">
    <name type="scientific">Salegentibacter mishustinae</name>
    <dbReference type="NCBI Taxonomy" id="270918"/>
    <lineage>
        <taxon>Bacteria</taxon>
        <taxon>Pseudomonadati</taxon>
        <taxon>Bacteroidota</taxon>
        <taxon>Flavobacteriia</taxon>
        <taxon>Flavobacteriales</taxon>
        <taxon>Flavobacteriaceae</taxon>
        <taxon>Salegentibacter</taxon>
    </lineage>
</organism>
<evidence type="ECO:0000313" key="8">
    <source>
        <dbReference type="EMBL" id="KRG30356.1"/>
    </source>
</evidence>
<comment type="caution">
    <text evidence="8">The sequence shown here is derived from an EMBL/GenBank/DDBJ whole genome shotgun (WGS) entry which is preliminary data.</text>
</comment>
<keyword evidence="5" id="KW-0521">NADP</keyword>
<dbReference type="InterPro" id="IPR033878">
    <property type="entry name" value="NfsB-like"/>
</dbReference>
<name>A0A0Q9ZMG0_9FLAO</name>
<protein>
    <submittedName>
        <fullName evidence="8">Nitroreductase</fullName>
    </submittedName>
</protein>
<dbReference type="STRING" id="270918.APR42_00400"/>
<dbReference type="InterPro" id="IPR029479">
    <property type="entry name" value="Nitroreductase"/>
</dbReference>
<evidence type="ECO:0000259" key="7">
    <source>
        <dbReference type="Pfam" id="PF00881"/>
    </source>
</evidence>
<comment type="similarity">
    <text evidence="2">Belongs to the nitroreductase family.</text>
</comment>
<dbReference type="RefSeq" id="WP_057480187.1">
    <property type="nucleotide sequence ID" value="NZ_BMWR01000002.1"/>
</dbReference>
<gene>
    <name evidence="8" type="ORF">APR42_00400</name>
</gene>
<sequence>MENYNEKLNWRYATKKFNPEKSLSQEDVNYLQKSIQLSASSYGLQPYEVFVVTDKETKEKLKEAAWGQSQLTDASHVFIFAGLKKLNEDYIDSYLENISKIREVQVQDLSGLKDMLTSNILGKPEDQQKIWAQKQTYIALGNLLSAAAHLKVDTCPMEGFDAEKFDEILGISGTNLTTAVIATAGYRSDEDQLQHAKKVRKQEEELFHLI</sequence>
<feature type="domain" description="Nitroreductase" evidence="7">
    <location>
        <begin position="9"/>
        <end position="177"/>
    </location>
</feature>
<evidence type="ECO:0000256" key="1">
    <source>
        <dbReference type="ARBA" id="ARBA00001917"/>
    </source>
</evidence>
<dbReference type="AlphaFoldDB" id="A0A0Q9ZMG0"/>
<dbReference type="EMBL" id="LKTP01000001">
    <property type="protein sequence ID" value="KRG30356.1"/>
    <property type="molecule type" value="Genomic_DNA"/>
</dbReference>
<dbReference type="PANTHER" id="PTHR43673">
    <property type="entry name" value="NAD(P)H NITROREDUCTASE YDGI-RELATED"/>
    <property type="match status" value="1"/>
</dbReference>
<keyword evidence="6" id="KW-0560">Oxidoreductase</keyword>
<dbReference type="PANTHER" id="PTHR43673:SF2">
    <property type="entry name" value="NITROREDUCTASE"/>
    <property type="match status" value="1"/>
</dbReference>
<keyword evidence="3" id="KW-0285">Flavoprotein</keyword>
<dbReference type="Pfam" id="PF00881">
    <property type="entry name" value="Nitroreductase"/>
    <property type="match status" value="1"/>
</dbReference>
<evidence type="ECO:0000256" key="5">
    <source>
        <dbReference type="ARBA" id="ARBA00022857"/>
    </source>
</evidence>
<evidence type="ECO:0000256" key="6">
    <source>
        <dbReference type="ARBA" id="ARBA00023002"/>
    </source>
</evidence>
<keyword evidence="9" id="KW-1185">Reference proteome</keyword>
<dbReference type="InterPro" id="IPR000415">
    <property type="entry name" value="Nitroreductase-like"/>
</dbReference>